<feature type="transmembrane region" description="Helical" evidence="1">
    <location>
        <begin position="100"/>
        <end position="133"/>
    </location>
</feature>
<gene>
    <name evidence="3" type="ORF">SDC9_62681</name>
</gene>
<evidence type="ECO:0000259" key="2">
    <source>
        <dbReference type="PROSITE" id="PS50035"/>
    </source>
</evidence>
<organism evidence="3">
    <name type="scientific">bioreactor metagenome</name>
    <dbReference type="NCBI Taxonomy" id="1076179"/>
    <lineage>
        <taxon>unclassified sequences</taxon>
        <taxon>metagenomes</taxon>
        <taxon>ecological metagenomes</taxon>
    </lineage>
</organism>
<proteinExistence type="predicted"/>
<dbReference type="GO" id="GO:0003824">
    <property type="term" value="F:catalytic activity"/>
    <property type="evidence" value="ECO:0007669"/>
    <property type="project" value="InterPro"/>
</dbReference>
<dbReference type="EMBL" id="VSSQ01002587">
    <property type="protein sequence ID" value="MPM16303.1"/>
    <property type="molecule type" value="Genomic_DNA"/>
</dbReference>
<dbReference type="AlphaFoldDB" id="A0A644XPX7"/>
<feature type="domain" description="PLD phosphodiesterase" evidence="2">
    <location>
        <begin position="253"/>
        <end position="283"/>
    </location>
</feature>
<keyword evidence="1" id="KW-0472">Membrane</keyword>
<name>A0A644XPX7_9ZZZZ</name>
<feature type="transmembrane region" description="Helical" evidence="1">
    <location>
        <begin position="140"/>
        <end position="158"/>
    </location>
</feature>
<dbReference type="PROSITE" id="PS50035">
    <property type="entry name" value="PLD"/>
    <property type="match status" value="1"/>
</dbReference>
<dbReference type="InterPro" id="IPR007349">
    <property type="entry name" value="DUF418"/>
</dbReference>
<dbReference type="InterPro" id="IPR052529">
    <property type="entry name" value="Bact_Transport_Assoc"/>
</dbReference>
<comment type="caution">
    <text evidence="3">The sequence shown here is derived from an EMBL/GenBank/DDBJ whole genome shotgun (WGS) entry which is preliminary data.</text>
</comment>
<protein>
    <recommendedName>
        <fullName evidence="2">PLD phosphodiesterase domain-containing protein</fullName>
    </recommendedName>
</protein>
<dbReference type="InterPro" id="IPR001736">
    <property type="entry name" value="PLipase_D/transphosphatidylase"/>
</dbReference>
<feature type="transmembrane region" description="Helical" evidence="1">
    <location>
        <begin position="207"/>
        <end position="228"/>
    </location>
</feature>
<dbReference type="Pfam" id="PF04235">
    <property type="entry name" value="DUF418"/>
    <property type="match status" value="1"/>
</dbReference>
<feature type="transmembrane region" description="Helical" evidence="1">
    <location>
        <begin position="240"/>
        <end position="256"/>
    </location>
</feature>
<dbReference type="PANTHER" id="PTHR30590:SF2">
    <property type="entry name" value="INNER MEMBRANE PROTEIN"/>
    <property type="match status" value="1"/>
</dbReference>
<feature type="transmembrane region" description="Helical" evidence="1">
    <location>
        <begin position="317"/>
        <end position="338"/>
    </location>
</feature>
<keyword evidence="1" id="KW-1133">Transmembrane helix</keyword>
<reference evidence="3" key="1">
    <citation type="submission" date="2019-08" db="EMBL/GenBank/DDBJ databases">
        <authorList>
            <person name="Kucharzyk K."/>
            <person name="Murdoch R.W."/>
            <person name="Higgins S."/>
            <person name="Loffler F."/>
        </authorList>
    </citation>
    <scope>NUCLEOTIDE SEQUENCE</scope>
</reference>
<feature type="transmembrane region" description="Helical" evidence="1">
    <location>
        <begin position="55"/>
        <end position="80"/>
    </location>
</feature>
<feature type="transmembrane region" description="Helical" evidence="1">
    <location>
        <begin position="344"/>
        <end position="365"/>
    </location>
</feature>
<feature type="transmembrane region" description="Helical" evidence="1">
    <location>
        <begin position="282"/>
        <end position="305"/>
    </location>
</feature>
<dbReference type="PANTHER" id="PTHR30590">
    <property type="entry name" value="INNER MEMBRANE PROTEIN"/>
    <property type="match status" value="1"/>
</dbReference>
<accession>A0A644XPX7</accession>
<evidence type="ECO:0000256" key="1">
    <source>
        <dbReference type="SAM" id="Phobius"/>
    </source>
</evidence>
<evidence type="ECO:0000313" key="3">
    <source>
        <dbReference type="EMBL" id="MPM16303.1"/>
    </source>
</evidence>
<keyword evidence="1" id="KW-0812">Transmembrane</keyword>
<feature type="transmembrane region" description="Helical" evidence="1">
    <location>
        <begin position="20"/>
        <end position="43"/>
    </location>
</feature>
<sequence length="400" mass="45865">MKTEFTKERISSIDILRGFALLGIILVNVLGFNASFFNFGGYYSALPDAAQQQFYNIYISLTADKFIFLFSFLYGYGIYMQYRKFRENKEPFGPFFSRRMMVLALFGILHVVLLWAGDILLLYALAGMVVFLLRKLPSGVLLLIAFFFYFLIALWLAAMNYIPLPDPLAYLCPECLDQAKTVYSEGNYFDILQLRLHEYAAFRHINLFYYVPKIIGVTLFGFVASKYLLHKSVASYKKTWGIILVFFVAAAVFMYLKHEEIFVVDEPNTLAAYMGGYELTNIFVAGTYLLAVLYLGSFVAVARILKPFALMGRMSLTNYLMQSLILGLIFYGCGFGYFGQTNVINVVLIAVAVYIIQISINLLWFRFYSSGPLEKLWRRISYGKLLPKKSIIPKTENFQK</sequence>